<dbReference type="HOGENOM" id="CLU_013687_0_0_0"/>
<evidence type="ECO:0000313" key="8">
    <source>
        <dbReference type="EMBL" id="ACO03454.1"/>
    </source>
</evidence>
<dbReference type="InterPro" id="IPR010930">
    <property type="entry name" value="Flg_bb/hook_C_dom"/>
</dbReference>
<dbReference type="Pfam" id="PF06429">
    <property type="entry name" value="Flg_bbr_C"/>
    <property type="match status" value="1"/>
</dbReference>
<comment type="subcellular location">
    <subcellularLocation>
        <location evidence="1 4">Bacterial flagellum basal body</location>
    </subcellularLocation>
</comment>
<dbReference type="OrthoDB" id="9804559at2"/>
<keyword evidence="8" id="KW-0969">Cilium</keyword>
<protein>
    <submittedName>
        <fullName evidence="8">Flagellar basal-body rod protein FlgF</fullName>
    </submittedName>
</protein>
<evidence type="ECO:0000259" key="7">
    <source>
        <dbReference type="Pfam" id="PF22692"/>
    </source>
</evidence>
<sequence length="238" mass="26623">MAINFQPIYILASGGARAIEQLDTTSNNLANVNTPGFKKLLMREMSQTIPENKGNKKHLFVFPRFQDTPVILSQGALKKTDNPLDIAIFGSGFFTIETGQGVFLTRSGHFLLNSDGYIVDPNGNYLLDREGKRIKLEESSGITVNQNGEIFQKGKKVARINIVNYENIRHIGHSYYQGEGQEVPADYSLKQGFLEQSNTNGIEAMIELINAQRRFEIYGNLMRSLDAMEQKSNEIGKA</sequence>
<dbReference type="SUPFAM" id="SSF117143">
    <property type="entry name" value="Flagellar hook protein flgE"/>
    <property type="match status" value="1"/>
</dbReference>
<evidence type="ECO:0000313" key="9">
    <source>
        <dbReference type="Proteomes" id="UP000001366"/>
    </source>
</evidence>
<evidence type="ECO:0000259" key="6">
    <source>
        <dbReference type="Pfam" id="PF06429"/>
    </source>
</evidence>
<dbReference type="AlphaFoldDB" id="C0QPC4"/>
<dbReference type="GO" id="GO:0071978">
    <property type="term" value="P:bacterial-type flagellum-dependent swarming motility"/>
    <property type="evidence" value="ECO:0007669"/>
    <property type="project" value="TreeGrafter"/>
</dbReference>
<dbReference type="Pfam" id="PF00460">
    <property type="entry name" value="Flg_bb_rod"/>
    <property type="match status" value="1"/>
</dbReference>
<evidence type="ECO:0000256" key="4">
    <source>
        <dbReference type="RuleBase" id="RU362116"/>
    </source>
</evidence>
<feature type="domain" description="Flagellar basal body rod protein N-terminal" evidence="5">
    <location>
        <begin position="8"/>
        <end position="38"/>
    </location>
</feature>
<dbReference type="PaxDb" id="123214-PERMA_0732"/>
<dbReference type="InterPro" id="IPR037925">
    <property type="entry name" value="FlgE/F/G-like"/>
</dbReference>
<gene>
    <name evidence="8" type="ordered locus">PERMA_0732</name>
</gene>
<dbReference type="PANTHER" id="PTHR30435:SF19">
    <property type="entry name" value="FLAGELLAR BASAL-BODY ROD PROTEIN FLGG"/>
    <property type="match status" value="1"/>
</dbReference>
<dbReference type="PANTHER" id="PTHR30435">
    <property type="entry name" value="FLAGELLAR PROTEIN"/>
    <property type="match status" value="1"/>
</dbReference>
<organism evidence="8 9">
    <name type="scientific">Persephonella marina (strain DSM 14350 / EX-H1)</name>
    <dbReference type="NCBI Taxonomy" id="123214"/>
    <lineage>
        <taxon>Bacteria</taxon>
        <taxon>Pseudomonadati</taxon>
        <taxon>Aquificota</taxon>
        <taxon>Aquificia</taxon>
        <taxon>Aquificales</taxon>
        <taxon>Hydrogenothermaceae</taxon>
        <taxon>Persephonella</taxon>
    </lineage>
</organism>
<dbReference type="eggNOG" id="COG4786">
    <property type="taxonomic scope" value="Bacteria"/>
</dbReference>
<dbReference type="InterPro" id="IPR020013">
    <property type="entry name" value="Flagellar_FlgE/F/G"/>
</dbReference>
<feature type="domain" description="Flagellar hook protein FlgE/F/G-like D1" evidence="7">
    <location>
        <begin position="87"/>
        <end position="150"/>
    </location>
</feature>
<dbReference type="InterPro" id="IPR001444">
    <property type="entry name" value="Flag_bb_rod_N"/>
</dbReference>
<evidence type="ECO:0000256" key="3">
    <source>
        <dbReference type="ARBA" id="ARBA00023143"/>
    </source>
</evidence>
<evidence type="ECO:0000256" key="1">
    <source>
        <dbReference type="ARBA" id="ARBA00004117"/>
    </source>
</evidence>
<dbReference type="Proteomes" id="UP000001366">
    <property type="component" value="Chromosome"/>
</dbReference>
<keyword evidence="3 4" id="KW-0975">Bacterial flagellum</keyword>
<dbReference type="NCBIfam" id="TIGR03506">
    <property type="entry name" value="FlgEFG_subfam"/>
    <property type="match status" value="1"/>
</dbReference>
<dbReference type="InterPro" id="IPR053967">
    <property type="entry name" value="LlgE_F_G-like_D1"/>
</dbReference>
<feature type="domain" description="Flagellar basal-body/hook protein C-terminal" evidence="6">
    <location>
        <begin position="190"/>
        <end position="234"/>
    </location>
</feature>
<dbReference type="EMBL" id="CP001230">
    <property type="protein sequence ID" value="ACO03454.1"/>
    <property type="molecule type" value="Genomic_DNA"/>
</dbReference>
<reference evidence="8 9" key="1">
    <citation type="journal article" date="2009" name="J. Bacteriol.">
        <title>Complete and draft genome sequences of six members of the Aquificales.</title>
        <authorList>
            <person name="Reysenbach A.L."/>
            <person name="Hamamura N."/>
            <person name="Podar M."/>
            <person name="Griffiths E."/>
            <person name="Ferreira S."/>
            <person name="Hochstein R."/>
            <person name="Heidelberg J."/>
            <person name="Johnson J."/>
            <person name="Mead D."/>
            <person name="Pohorille A."/>
            <person name="Sarmiento M."/>
            <person name="Schweighofer K."/>
            <person name="Seshadri R."/>
            <person name="Voytek M.A."/>
        </authorList>
    </citation>
    <scope>NUCLEOTIDE SEQUENCE [LARGE SCALE GENOMIC DNA]</scope>
    <source>
        <strain evidence="9">DSM 14350 / EX-H1</strain>
    </source>
</reference>
<accession>C0QPC4</accession>
<keyword evidence="8" id="KW-0966">Cell projection</keyword>
<dbReference type="RefSeq" id="WP_012675693.1">
    <property type="nucleotide sequence ID" value="NC_012440.1"/>
</dbReference>
<dbReference type="InterPro" id="IPR019776">
    <property type="entry name" value="Flagellar_basal_body_rod_CS"/>
</dbReference>
<dbReference type="Pfam" id="PF22692">
    <property type="entry name" value="LlgE_F_G_D1"/>
    <property type="match status" value="1"/>
</dbReference>
<keyword evidence="8" id="KW-0282">Flagellum</keyword>
<evidence type="ECO:0000256" key="2">
    <source>
        <dbReference type="ARBA" id="ARBA00009677"/>
    </source>
</evidence>
<comment type="similarity">
    <text evidence="2 4">Belongs to the flagella basal body rod proteins family.</text>
</comment>
<evidence type="ECO:0000259" key="5">
    <source>
        <dbReference type="Pfam" id="PF00460"/>
    </source>
</evidence>
<dbReference type="PROSITE" id="PS00588">
    <property type="entry name" value="FLAGELLA_BB_ROD"/>
    <property type="match status" value="1"/>
</dbReference>
<dbReference type="KEGG" id="pmx:PERMA_0732"/>
<name>C0QPC4_PERMH</name>
<keyword evidence="9" id="KW-1185">Reference proteome</keyword>
<proteinExistence type="inferred from homology"/>
<dbReference type="GO" id="GO:0009425">
    <property type="term" value="C:bacterial-type flagellum basal body"/>
    <property type="evidence" value="ECO:0007669"/>
    <property type="project" value="UniProtKB-SubCell"/>
</dbReference>
<dbReference type="STRING" id="123214.PERMA_0732"/>